<proteinExistence type="inferred from homology"/>
<evidence type="ECO:0000256" key="1">
    <source>
        <dbReference type="ARBA" id="ARBA00004776"/>
    </source>
</evidence>
<dbReference type="Gene3D" id="3.90.550.10">
    <property type="entry name" value="Spore Coat Polysaccharide Biosynthesis Protein SpsA, Chain A"/>
    <property type="match status" value="1"/>
</dbReference>
<dbReference type="RefSeq" id="WP_056946015.1">
    <property type="nucleotide sequence ID" value="NZ_AZCV01000001.1"/>
</dbReference>
<reference evidence="6 7" key="1">
    <citation type="journal article" date="2015" name="Genome Announc.">
        <title>Expanding the biotechnology potential of lactobacilli through comparative genomics of 213 strains and associated genera.</title>
        <authorList>
            <person name="Sun Z."/>
            <person name="Harris H.M."/>
            <person name="McCann A."/>
            <person name="Guo C."/>
            <person name="Argimon S."/>
            <person name="Zhang W."/>
            <person name="Yang X."/>
            <person name="Jeffery I.B."/>
            <person name="Cooney J.C."/>
            <person name="Kagawa T.F."/>
            <person name="Liu W."/>
            <person name="Song Y."/>
            <person name="Salvetti E."/>
            <person name="Wrobel A."/>
            <person name="Rasinkangas P."/>
            <person name="Parkhill J."/>
            <person name="Rea M.C."/>
            <person name="O'Sullivan O."/>
            <person name="Ritari J."/>
            <person name="Douillard F.P."/>
            <person name="Paul Ross R."/>
            <person name="Yang R."/>
            <person name="Briner A.E."/>
            <person name="Felis G.E."/>
            <person name="de Vos W.M."/>
            <person name="Barrangou R."/>
            <person name="Klaenhammer T.R."/>
            <person name="Caufield P.W."/>
            <person name="Cui Y."/>
            <person name="Zhang H."/>
            <person name="O'Toole P.W."/>
        </authorList>
    </citation>
    <scope>NUCLEOTIDE SEQUENCE [LARGE SCALE GENOMIC DNA]</scope>
    <source>
        <strain evidence="6 7">DSM 20534</strain>
    </source>
</reference>
<dbReference type="SUPFAM" id="SSF53448">
    <property type="entry name" value="Nucleotide-diphospho-sugar transferases"/>
    <property type="match status" value="1"/>
</dbReference>
<protein>
    <submittedName>
        <fullName evidence="6">Glycosyltransferase</fullName>
    </submittedName>
</protein>
<comment type="pathway">
    <text evidence="1">Cell wall biogenesis; cell wall polysaccharide biosynthesis.</text>
</comment>
<keyword evidence="4 6" id="KW-0808">Transferase</keyword>
<sequence length="293" mass="34157">MVVFVILHYLTLENTISEIDHIMFDLSGEKRIIIVDNGSPNGSGEVLEEKYRKNDFIEVIISSVNLGFAKGMNIGYQRAKKYDAENIILLNNDIEFIQENFISLVKESYARQPFAVLGPDVVVPETHQHQNPKKTTEYSLAEVQNIHDKNQKIWDLPDYLFKLRARLKNSKILTKIYLKIKIKNDDQRKSIMTNVVLHGSILIFSREFIDKFNVPFSSRTFFYFETEILDRLIREKKLISKYDPTIKVLHHKSSSTKKSFSSEAQQLRFQVKNMIRSTEVFLELFGKEDKDGL</sequence>
<name>A0A0R1H544_9LACO</name>
<evidence type="ECO:0000313" key="6">
    <source>
        <dbReference type="EMBL" id="KRK38706.1"/>
    </source>
</evidence>
<feature type="domain" description="Glycosyltransferase 2-like" evidence="5">
    <location>
        <begin position="28"/>
        <end position="159"/>
    </location>
</feature>
<dbReference type="PANTHER" id="PTHR43179:SF12">
    <property type="entry name" value="GALACTOFURANOSYLTRANSFERASE GLFT2"/>
    <property type="match status" value="1"/>
</dbReference>
<evidence type="ECO:0000256" key="4">
    <source>
        <dbReference type="ARBA" id="ARBA00022679"/>
    </source>
</evidence>
<evidence type="ECO:0000256" key="3">
    <source>
        <dbReference type="ARBA" id="ARBA00022676"/>
    </source>
</evidence>
<dbReference type="Proteomes" id="UP000050909">
    <property type="component" value="Unassembled WGS sequence"/>
</dbReference>
<evidence type="ECO:0000313" key="7">
    <source>
        <dbReference type="Proteomes" id="UP000050909"/>
    </source>
</evidence>
<evidence type="ECO:0000259" key="5">
    <source>
        <dbReference type="Pfam" id="PF00535"/>
    </source>
</evidence>
<dbReference type="EMBL" id="AZCV01000001">
    <property type="protein sequence ID" value="KRK38706.1"/>
    <property type="molecule type" value="Genomic_DNA"/>
</dbReference>
<evidence type="ECO:0000256" key="2">
    <source>
        <dbReference type="ARBA" id="ARBA00006739"/>
    </source>
</evidence>
<dbReference type="GO" id="GO:0016757">
    <property type="term" value="F:glycosyltransferase activity"/>
    <property type="evidence" value="ECO:0007669"/>
    <property type="project" value="UniProtKB-KW"/>
</dbReference>
<dbReference type="PATRIC" id="fig|1423722.3.peg.402"/>
<comment type="caution">
    <text evidence="6">The sequence shown here is derived from an EMBL/GenBank/DDBJ whole genome shotgun (WGS) entry which is preliminary data.</text>
</comment>
<comment type="similarity">
    <text evidence="2">Belongs to the glycosyltransferase 2 family.</text>
</comment>
<dbReference type="AlphaFoldDB" id="A0A0R1H544"/>
<dbReference type="InterPro" id="IPR029044">
    <property type="entry name" value="Nucleotide-diphossugar_trans"/>
</dbReference>
<accession>A0A0R1H544</accession>
<organism evidence="6 7">
    <name type="scientific">Amylolactobacillus amylotrophicus DSM 20534</name>
    <dbReference type="NCBI Taxonomy" id="1423722"/>
    <lineage>
        <taxon>Bacteria</taxon>
        <taxon>Bacillati</taxon>
        <taxon>Bacillota</taxon>
        <taxon>Bacilli</taxon>
        <taxon>Lactobacillales</taxon>
        <taxon>Lactobacillaceae</taxon>
        <taxon>Amylolactobacillus</taxon>
    </lineage>
</organism>
<dbReference type="InterPro" id="IPR001173">
    <property type="entry name" value="Glyco_trans_2-like"/>
</dbReference>
<dbReference type="PANTHER" id="PTHR43179">
    <property type="entry name" value="RHAMNOSYLTRANSFERASE WBBL"/>
    <property type="match status" value="1"/>
</dbReference>
<keyword evidence="7" id="KW-1185">Reference proteome</keyword>
<gene>
    <name evidence="6" type="ORF">FC62_GL000395</name>
</gene>
<dbReference type="Pfam" id="PF00535">
    <property type="entry name" value="Glycos_transf_2"/>
    <property type="match status" value="1"/>
</dbReference>
<keyword evidence="3" id="KW-0328">Glycosyltransferase</keyword>